<keyword evidence="7 20" id="KW-0812">Transmembrane</keyword>
<keyword evidence="13 20" id="KW-1133">Transmembrane helix</keyword>
<dbReference type="EMBL" id="JAMSHJ010000007">
    <property type="protein sequence ID" value="KAI5389891.1"/>
    <property type="molecule type" value="Genomic_DNA"/>
</dbReference>
<keyword evidence="12" id="KW-0067">ATP-binding</keyword>
<dbReference type="CDD" id="cd00028">
    <property type="entry name" value="B_lectin"/>
    <property type="match status" value="1"/>
</dbReference>
<keyword evidence="14 20" id="KW-0472">Membrane</keyword>
<evidence type="ECO:0000256" key="11">
    <source>
        <dbReference type="ARBA" id="ARBA00022777"/>
    </source>
</evidence>
<dbReference type="InterPro" id="IPR000858">
    <property type="entry name" value="S_locus_glycoprot_dom"/>
</dbReference>
<dbReference type="Gene3D" id="2.90.10.10">
    <property type="entry name" value="Bulb-type lectin domain"/>
    <property type="match status" value="1"/>
</dbReference>
<comment type="caution">
    <text evidence="24">The sequence shown here is derived from an EMBL/GenBank/DDBJ whole genome shotgun (WGS) entry which is preliminary data.</text>
</comment>
<dbReference type="Gramene" id="Psat07G0526900-T1">
    <property type="protein sequence ID" value="KAI5389891.1"/>
    <property type="gene ID" value="KIW84_075269"/>
</dbReference>
<dbReference type="PROSITE" id="PS50927">
    <property type="entry name" value="BULB_LECTIN"/>
    <property type="match status" value="1"/>
</dbReference>
<dbReference type="Gramene" id="Psat7g194680.1">
    <property type="protein sequence ID" value="Psat7g194680.1.cds"/>
    <property type="gene ID" value="Psat7g194680"/>
</dbReference>
<comment type="subcellular location">
    <subcellularLocation>
        <location evidence="1">Cell membrane</location>
        <topology evidence="1">Single-pass type I membrane protein</topology>
    </subcellularLocation>
</comment>
<evidence type="ECO:0000256" key="2">
    <source>
        <dbReference type="ARBA" id="ARBA00012513"/>
    </source>
</evidence>
<comment type="catalytic activity">
    <reaction evidence="19">
        <text>L-seryl-[protein] + ATP = O-phospho-L-seryl-[protein] + ADP + H(+)</text>
        <dbReference type="Rhea" id="RHEA:17989"/>
        <dbReference type="Rhea" id="RHEA-COMP:9863"/>
        <dbReference type="Rhea" id="RHEA-COMP:11604"/>
        <dbReference type="ChEBI" id="CHEBI:15378"/>
        <dbReference type="ChEBI" id="CHEBI:29999"/>
        <dbReference type="ChEBI" id="CHEBI:30616"/>
        <dbReference type="ChEBI" id="CHEBI:83421"/>
        <dbReference type="ChEBI" id="CHEBI:456216"/>
        <dbReference type="EC" id="2.7.11.1"/>
    </reaction>
</comment>
<feature type="signal peptide" evidence="21">
    <location>
        <begin position="1"/>
        <end position="25"/>
    </location>
</feature>
<dbReference type="InterPro" id="IPR001480">
    <property type="entry name" value="Bulb-type_lectin_dom"/>
</dbReference>
<keyword evidence="25" id="KW-1185">Reference proteome</keyword>
<dbReference type="GO" id="GO:0030246">
    <property type="term" value="F:carbohydrate binding"/>
    <property type="evidence" value="ECO:0007669"/>
    <property type="project" value="UniProtKB-KW"/>
</dbReference>
<protein>
    <recommendedName>
        <fullName evidence="2">non-specific serine/threonine protein kinase</fullName>
        <ecNumber evidence="2">2.7.11.1</ecNumber>
    </recommendedName>
</protein>
<dbReference type="PROSITE" id="PS50948">
    <property type="entry name" value="PAN"/>
    <property type="match status" value="1"/>
</dbReference>
<evidence type="ECO:0000256" key="18">
    <source>
        <dbReference type="ARBA" id="ARBA00047899"/>
    </source>
</evidence>
<dbReference type="InterPro" id="IPR036426">
    <property type="entry name" value="Bulb-type_lectin_dom_sf"/>
</dbReference>
<comment type="catalytic activity">
    <reaction evidence="18">
        <text>L-threonyl-[protein] + ATP = O-phospho-L-threonyl-[protein] + ADP + H(+)</text>
        <dbReference type="Rhea" id="RHEA:46608"/>
        <dbReference type="Rhea" id="RHEA-COMP:11060"/>
        <dbReference type="Rhea" id="RHEA-COMP:11605"/>
        <dbReference type="ChEBI" id="CHEBI:15378"/>
        <dbReference type="ChEBI" id="CHEBI:30013"/>
        <dbReference type="ChEBI" id="CHEBI:30616"/>
        <dbReference type="ChEBI" id="CHEBI:61977"/>
        <dbReference type="ChEBI" id="CHEBI:456216"/>
        <dbReference type="EC" id="2.7.11.1"/>
    </reaction>
</comment>
<evidence type="ECO:0000256" key="17">
    <source>
        <dbReference type="ARBA" id="ARBA00023180"/>
    </source>
</evidence>
<evidence type="ECO:0000256" key="16">
    <source>
        <dbReference type="ARBA" id="ARBA00023170"/>
    </source>
</evidence>
<dbReference type="Gene3D" id="3.30.200.20">
    <property type="entry name" value="Phosphorylase Kinase, domain 1"/>
    <property type="match status" value="1"/>
</dbReference>
<keyword evidence="17" id="KW-0325">Glycoprotein</keyword>
<evidence type="ECO:0000256" key="9">
    <source>
        <dbReference type="ARBA" id="ARBA00022734"/>
    </source>
</evidence>
<dbReference type="AlphaFoldDB" id="A0A9D4VUH9"/>
<dbReference type="GO" id="GO:0004674">
    <property type="term" value="F:protein serine/threonine kinase activity"/>
    <property type="evidence" value="ECO:0007669"/>
    <property type="project" value="UniProtKB-KW"/>
</dbReference>
<keyword evidence="9" id="KW-0430">Lectin</keyword>
<evidence type="ECO:0000256" key="5">
    <source>
        <dbReference type="ARBA" id="ARBA00022553"/>
    </source>
</evidence>
<keyword evidence="6" id="KW-0808">Transferase</keyword>
<evidence type="ECO:0000256" key="19">
    <source>
        <dbReference type="ARBA" id="ARBA00048679"/>
    </source>
</evidence>
<evidence type="ECO:0000256" key="3">
    <source>
        <dbReference type="ARBA" id="ARBA00022475"/>
    </source>
</evidence>
<keyword evidence="15" id="KW-1015">Disulfide bond</keyword>
<keyword evidence="11" id="KW-0418">Kinase</keyword>
<evidence type="ECO:0000256" key="6">
    <source>
        <dbReference type="ARBA" id="ARBA00022679"/>
    </source>
</evidence>
<evidence type="ECO:0000256" key="21">
    <source>
        <dbReference type="SAM" id="SignalP"/>
    </source>
</evidence>
<feature type="chain" id="PRO_5038876498" description="non-specific serine/threonine protein kinase" evidence="21">
    <location>
        <begin position="26"/>
        <end position="739"/>
    </location>
</feature>
<evidence type="ECO:0000313" key="25">
    <source>
        <dbReference type="Proteomes" id="UP001058974"/>
    </source>
</evidence>
<evidence type="ECO:0000256" key="8">
    <source>
        <dbReference type="ARBA" id="ARBA00022729"/>
    </source>
</evidence>
<gene>
    <name evidence="24" type="ORF">KIW84_075269</name>
</gene>
<feature type="transmembrane region" description="Helical" evidence="20">
    <location>
        <begin position="624"/>
        <end position="648"/>
    </location>
</feature>
<dbReference type="GO" id="GO:0005524">
    <property type="term" value="F:ATP binding"/>
    <property type="evidence" value="ECO:0007669"/>
    <property type="project" value="UniProtKB-KW"/>
</dbReference>
<accession>A0A9D4VUH9</accession>
<dbReference type="Gramene" id="PSAT_LOCUS30214_t1">
    <property type="protein sequence ID" value="CAL5211808.1"/>
    <property type="gene ID" value="PSAT_LOCUS30214"/>
</dbReference>
<proteinExistence type="predicted"/>
<keyword evidence="3" id="KW-1003">Cell membrane</keyword>
<keyword evidence="16" id="KW-0675">Receptor</keyword>
<evidence type="ECO:0000259" key="22">
    <source>
        <dbReference type="PROSITE" id="PS50927"/>
    </source>
</evidence>
<dbReference type="PANTHER" id="PTHR32444:SF235">
    <property type="entry name" value="OS01G0783900 PROTEIN"/>
    <property type="match status" value="1"/>
</dbReference>
<dbReference type="Pfam" id="PF01453">
    <property type="entry name" value="B_lectin"/>
    <property type="match status" value="1"/>
</dbReference>
<evidence type="ECO:0000256" key="7">
    <source>
        <dbReference type="ARBA" id="ARBA00022692"/>
    </source>
</evidence>
<evidence type="ECO:0000259" key="23">
    <source>
        <dbReference type="PROSITE" id="PS50948"/>
    </source>
</evidence>
<dbReference type="Pfam" id="PF00954">
    <property type="entry name" value="S_locus_glycop"/>
    <property type="match status" value="1"/>
</dbReference>
<dbReference type="GO" id="GO:0048544">
    <property type="term" value="P:recognition of pollen"/>
    <property type="evidence" value="ECO:0007669"/>
    <property type="project" value="InterPro"/>
</dbReference>
<sequence>MRTVFVFFNLCAYWLLRCSFQLCFAWDTLNAGQKIIGSETNLVSAGKIFELGFFPSSTTGGSHRYLGIWYYHMQEGLEQPQKQTVVWVANRDNPVAVGSIGVFQIAEDGNLVVVDTSLNGKTYWSSNSSSDSKVKVSSNSSPKNRTVKLMDSGNLVLLDDDEDKEVKVWESFENPTDTFLPGMKMDGNMKLTSWRSGDDPRSGNFSFKMEQNEVNRFIISNRDQIYWESEEYGTTTKKFEINNGEVDDISLEVFKLLTNFSLSILSNTRLFLDSTGVIEWVDNSLEGDSSVRWRQPKTNCLRYNFCGNFTSCNDNDYDYRPCKCLPGFYNDLFTDSSLPYKADCTRRKSAPCTRNDYAFLNLTMIKTGRPDIKSAAQYVENCKSMCLGMCPKCQAYSFAPFPIHYQRTNPSNCWIWTHNLTTLKEDYTNWEHDRRLYVLVDKSDIAPTPRTCETCGTNSVPYPLSTGPNCGDPTYFNFTCNTSTGQLSFTTNADNVSYRVIRVEPDLRKFTIYHVKENSFNRFCDEGSKGAGNLNVSSPFGLSSDKLCSKQVEVSWEPPSKEPICHNYADCHGWNQSSTCSKGNRCLCNANHHWSGEFLSCIQNSSEPGSFSNDTKPSTKRSSFSLILGLTITGVVILACIIIIVYVCRRRIAHMVKQDKDSIQRNIRGQFTDSERRVKDLIDLEGLEENDNEGIEVPYFDFESIVLATNDFSDANKLGKGGYGPVYKVIDFSSILSFI</sequence>
<evidence type="ECO:0000256" key="10">
    <source>
        <dbReference type="ARBA" id="ARBA00022741"/>
    </source>
</evidence>
<evidence type="ECO:0000256" key="14">
    <source>
        <dbReference type="ARBA" id="ARBA00023136"/>
    </source>
</evidence>
<dbReference type="GO" id="GO:0005886">
    <property type="term" value="C:plasma membrane"/>
    <property type="evidence" value="ECO:0007669"/>
    <property type="project" value="UniProtKB-SubCell"/>
</dbReference>
<dbReference type="Proteomes" id="UP001058974">
    <property type="component" value="Chromosome 7"/>
</dbReference>
<evidence type="ECO:0000256" key="12">
    <source>
        <dbReference type="ARBA" id="ARBA00022840"/>
    </source>
</evidence>
<evidence type="ECO:0000256" key="1">
    <source>
        <dbReference type="ARBA" id="ARBA00004251"/>
    </source>
</evidence>
<keyword evidence="5" id="KW-0597">Phosphoprotein</keyword>
<dbReference type="SUPFAM" id="SSF56112">
    <property type="entry name" value="Protein kinase-like (PK-like)"/>
    <property type="match status" value="1"/>
</dbReference>
<feature type="domain" description="Apple" evidence="23">
    <location>
        <begin position="352"/>
        <end position="441"/>
    </location>
</feature>
<dbReference type="SMART" id="SM00108">
    <property type="entry name" value="B_lectin"/>
    <property type="match status" value="1"/>
</dbReference>
<dbReference type="PANTHER" id="PTHR32444">
    <property type="entry name" value="BULB-TYPE LECTIN DOMAIN-CONTAINING PROTEIN"/>
    <property type="match status" value="1"/>
</dbReference>
<evidence type="ECO:0000256" key="20">
    <source>
        <dbReference type="SAM" id="Phobius"/>
    </source>
</evidence>
<keyword evidence="4" id="KW-0723">Serine/threonine-protein kinase</keyword>
<name>A0A9D4VUH9_PEA</name>
<dbReference type="InterPro" id="IPR003609">
    <property type="entry name" value="Pan_app"/>
</dbReference>
<keyword evidence="10" id="KW-0547">Nucleotide-binding</keyword>
<dbReference type="FunFam" id="2.90.10.10:FF:000009">
    <property type="entry name" value="Receptor-like serine/threonine-protein kinase SD1-8"/>
    <property type="match status" value="1"/>
</dbReference>
<evidence type="ECO:0000256" key="15">
    <source>
        <dbReference type="ARBA" id="ARBA00023157"/>
    </source>
</evidence>
<dbReference type="InterPro" id="IPR011009">
    <property type="entry name" value="Kinase-like_dom_sf"/>
</dbReference>
<organism evidence="24 25">
    <name type="scientific">Pisum sativum</name>
    <name type="common">Garden pea</name>
    <name type="synonym">Lathyrus oleraceus</name>
    <dbReference type="NCBI Taxonomy" id="3888"/>
    <lineage>
        <taxon>Eukaryota</taxon>
        <taxon>Viridiplantae</taxon>
        <taxon>Streptophyta</taxon>
        <taxon>Embryophyta</taxon>
        <taxon>Tracheophyta</taxon>
        <taxon>Spermatophyta</taxon>
        <taxon>Magnoliopsida</taxon>
        <taxon>eudicotyledons</taxon>
        <taxon>Gunneridae</taxon>
        <taxon>Pentapetalae</taxon>
        <taxon>rosids</taxon>
        <taxon>fabids</taxon>
        <taxon>Fabales</taxon>
        <taxon>Fabaceae</taxon>
        <taxon>Papilionoideae</taxon>
        <taxon>50 kb inversion clade</taxon>
        <taxon>NPAAA clade</taxon>
        <taxon>Hologalegina</taxon>
        <taxon>IRL clade</taxon>
        <taxon>Fabeae</taxon>
        <taxon>Lathyrus</taxon>
    </lineage>
</organism>
<reference evidence="24 25" key="1">
    <citation type="journal article" date="2022" name="Nat. Genet.">
        <title>Improved pea reference genome and pan-genome highlight genomic features and evolutionary characteristics.</title>
        <authorList>
            <person name="Yang T."/>
            <person name="Liu R."/>
            <person name="Luo Y."/>
            <person name="Hu S."/>
            <person name="Wang D."/>
            <person name="Wang C."/>
            <person name="Pandey M.K."/>
            <person name="Ge S."/>
            <person name="Xu Q."/>
            <person name="Li N."/>
            <person name="Li G."/>
            <person name="Huang Y."/>
            <person name="Saxena R.K."/>
            <person name="Ji Y."/>
            <person name="Li M."/>
            <person name="Yan X."/>
            <person name="He Y."/>
            <person name="Liu Y."/>
            <person name="Wang X."/>
            <person name="Xiang C."/>
            <person name="Varshney R.K."/>
            <person name="Ding H."/>
            <person name="Gao S."/>
            <person name="Zong X."/>
        </authorList>
    </citation>
    <scope>NUCLEOTIDE SEQUENCE [LARGE SCALE GENOMIC DNA]</scope>
    <source>
        <strain evidence="24 25">cv. Zhongwan 6</strain>
    </source>
</reference>
<keyword evidence="8 21" id="KW-0732">Signal</keyword>
<evidence type="ECO:0000313" key="24">
    <source>
        <dbReference type="EMBL" id="KAI5389891.1"/>
    </source>
</evidence>
<evidence type="ECO:0000256" key="4">
    <source>
        <dbReference type="ARBA" id="ARBA00022527"/>
    </source>
</evidence>
<feature type="domain" description="Bulb-type lectin" evidence="22">
    <location>
        <begin position="26"/>
        <end position="170"/>
    </location>
</feature>
<dbReference type="SUPFAM" id="SSF51110">
    <property type="entry name" value="alpha-D-mannose-specific plant lectins"/>
    <property type="match status" value="1"/>
</dbReference>
<dbReference type="EC" id="2.7.11.1" evidence="2"/>
<evidence type="ECO:0000256" key="13">
    <source>
        <dbReference type="ARBA" id="ARBA00022989"/>
    </source>
</evidence>